<proteinExistence type="predicted"/>
<accession>A0A0G1YNL4</accession>
<dbReference type="InterPro" id="IPR000100">
    <property type="entry name" value="RNase_P"/>
</dbReference>
<keyword evidence="5" id="KW-0694">RNA-binding</keyword>
<keyword evidence="3" id="KW-0255">Endonuclease</keyword>
<keyword evidence="4" id="KW-0378">Hydrolase</keyword>
<dbReference type="SUPFAM" id="SSF54211">
    <property type="entry name" value="Ribosomal protein S5 domain 2-like"/>
    <property type="match status" value="1"/>
</dbReference>
<dbReference type="Pfam" id="PF00825">
    <property type="entry name" value="Ribonuclease_P"/>
    <property type="match status" value="1"/>
</dbReference>
<evidence type="ECO:0000256" key="6">
    <source>
        <dbReference type="SAM" id="MobiDB-lite"/>
    </source>
</evidence>
<sequence>MRGKRGDSEAGNTKPGRANETRLQTRYIHAIYYLSFSTYYGGYGEANISAQETQAHADARLYETCGDTHRSRASYAPSQKRPHASIYIGMQRAIGITSAEFRQLRPVRRIQGRFFSLLVGALPSEHVRCACVVSKKAEARAVARNTVKRRCREALRGQYQNIKKPITLVFHAKASASGASYAEIAEDVRSLIMRATMP</sequence>
<dbReference type="PANTHER" id="PTHR33992:SF1">
    <property type="entry name" value="RIBONUCLEASE P PROTEIN COMPONENT"/>
    <property type="match status" value="1"/>
</dbReference>
<evidence type="ECO:0000256" key="5">
    <source>
        <dbReference type="ARBA" id="ARBA00022884"/>
    </source>
</evidence>
<feature type="region of interest" description="Disordered" evidence="6">
    <location>
        <begin position="1"/>
        <end position="20"/>
    </location>
</feature>
<keyword evidence="1" id="KW-0819">tRNA processing</keyword>
<evidence type="ECO:0000256" key="2">
    <source>
        <dbReference type="ARBA" id="ARBA00022722"/>
    </source>
</evidence>
<dbReference type="PANTHER" id="PTHR33992">
    <property type="entry name" value="RIBONUCLEASE P PROTEIN COMPONENT"/>
    <property type="match status" value="1"/>
</dbReference>
<gene>
    <name evidence="7" type="ORF">UY39_C0004G0008</name>
</gene>
<dbReference type="EMBL" id="LCPV01000004">
    <property type="protein sequence ID" value="KKW07944.1"/>
    <property type="molecule type" value="Genomic_DNA"/>
</dbReference>
<dbReference type="GO" id="GO:0000049">
    <property type="term" value="F:tRNA binding"/>
    <property type="evidence" value="ECO:0007669"/>
    <property type="project" value="InterPro"/>
</dbReference>
<dbReference type="GO" id="GO:0030677">
    <property type="term" value="C:ribonuclease P complex"/>
    <property type="evidence" value="ECO:0007669"/>
    <property type="project" value="TreeGrafter"/>
</dbReference>
<evidence type="ECO:0000256" key="1">
    <source>
        <dbReference type="ARBA" id="ARBA00022694"/>
    </source>
</evidence>
<dbReference type="Proteomes" id="UP000034589">
    <property type="component" value="Unassembled WGS sequence"/>
</dbReference>
<dbReference type="AlphaFoldDB" id="A0A0G1YNL4"/>
<dbReference type="Gene3D" id="3.30.230.10">
    <property type="match status" value="1"/>
</dbReference>
<dbReference type="GO" id="GO:0004526">
    <property type="term" value="F:ribonuclease P activity"/>
    <property type="evidence" value="ECO:0007669"/>
    <property type="project" value="InterPro"/>
</dbReference>
<evidence type="ECO:0000256" key="4">
    <source>
        <dbReference type="ARBA" id="ARBA00022801"/>
    </source>
</evidence>
<evidence type="ECO:0000313" key="8">
    <source>
        <dbReference type="Proteomes" id="UP000034589"/>
    </source>
</evidence>
<comment type="caution">
    <text evidence="7">The sequence shown here is derived from an EMBL/GenBank/DDBJ whole genome shotgun (WGS) entry which is preliminary data.</text>
</comment>
<evidence type="ECO:0000256" key="3">
    <source>
        <dbReference type="ARBA" id="ARBA00022759"/>
    </source>
</evidence>
<name>A0A0G1YNL4_9BACT</name>
<dbReference type="InterPro" id="IPR014721">
    <property type="entry name" value="Ribsml_uS5_D2-typ_fold_subgr"/>
</dbReference>
<protein>
    <submittedName>
        <fullName evidence="7">Uncharacterized protein</fullName>
    </submittedName>
</protein>
<keyword evidence="2" id="KW-0540">Nuclease</keyword>
<dbReference type="InterPro" id="IPR020568">
    <property type="entry name" value="Ribosomal_Su5_D2-typ_SF"/>
</dbReference>
<evidence type="ECO:0000313" key="7">
    <source>
        <dbReference type="EMBL" id="KKW07944.1"/>
    </source>
</evidence>
<dbReference type="GO" id="GO:0042781">
    <property type="term" value="F:3'-tRNA processing endoribonuclease activity"/>
    <property type="evidence" value="ECO:0007669"/>
    <property type="project" value="TreeGrafter"/>
</dbReference>
<reference evidence="7 8" key="1">
    <citation type="journal article" date="2015" name="Nature">
        <title>rRNA introns, odd ribosomes, and small enigmatic genomes across a large radiation of phyla.</title>
        <authorList>
            <person name="Brown C.T."/>
            <person name="Hug L.A."/>
            <person name="Thomas B.C."/>
            <person name="Sharon I."/>
            <person name="Castelle C.J."/>
            <person name="Singh A."/>
            <person name="Wilkins M.J."/>
            <person name="Williams K.H."/>
            <person name="Banfield J.F."/>
        </authorList>
    </citation>
    <scope>NUCLEOTIDE SEQUENCE [LARGE SCALE GENOMIC DNA]</scope>
</reference>
<organism evidence="7 8">
    <name type="scientific">Candidatus Kaiserbacteria bacterium GW2011_GWC2_49_12</name>
    <dbReference type="NCBI Taxonomy" id="1618675"/>
    <lineage>
        <taxon>Bacteria</taxon>
        <taxon>Candidatus Kaiseribacteriota</taxon>
    </lineage>
</organism>